<name>A0ABS4BGG1_9HYPH</name>
<comment type="caution">
    <text evidence="2">The sequence shown here is derived from an EMBL/GenBank/DDBJ whole genome shotgun (WGS) entry which is preliminary data.</text>
</comment>
<dbReference type="PANTHER" id="PTHR37089:SF4">
    <property type="entry name" value="EXPORTED PROTEIN"/>
    <property type="match status" value="1"/>
</dbReference>
<protein>
    <submittedName>
        <fullName evidence="2">Spore coat U domain-containing protein</fullName>
    </submittedName>
</protein>
<sequence>MAQTATDTMGVSLTVTSECTVASGDLSFGSTGLIDSAIDAEGTVTVTCTQASPFQLGLSAGTTTGATVSQRLLTDGTNTVDYNLYQDSAHATVWGDTQGTNTVYVSSAAGSSGDALTVYGEVATGQNVPAGSYSDTITATVWYGDSITGED</sequence>
<keyword evidence="3" id="KW-1185">Reference proteome</keyword>
<dbReference type="InterPro" id="IPR053167">
    <property type="entry name" value="Spore_coat_component"/>
</dbReference>
<dbReference type="PANTHER" id="PTHR37089">
    <property type="entry name" value="PROTEIN U-RELATED"/>
    <property type="match status" value="1"/>
</dbReference>
<dbReference type="SMART" id="SM00972">
    <property type="entry name" value="SCPU"/>
    <property type="match status" value="1"/>
</dbReference>
<organism evidence="2 3">
    <name type="scientific">Jiella mangrovi</name>
    <dbReference type="NCBI Taxonomy" id="2821407"/>
    <lineage>
        <taxon>Bacteria</taxon>
        <taxon>Pseudomonadati</taxon>
        <taxon>Pseudomonadota</taxon>
        <taxon>Alphaproteobacteria</taxon>
        <taxon>Hyphomicrobiales</taxon>
        <taxon>Aurantimonadaceae</taxon>
        <taxon>Jiella</taxon>
    </lineage>
</organism>
<reference evidence="2 3" key="1">
    <citation type="submission" date="2021-04" db="EMBL/GenBank/DDBJ databases">
        <title>Whole genome sequence of Jiella sp. KSK16Y-1.</title>
        <authorList>
            <person name="Tuo L."/>
        </authorList>
    </citation>
    <scope>NUCLEOTIDE SEQUENCE [LARGE SCALE GENOMIC DNA]</scope>
    <source>
        <strain evidence="2 3">KSK16Y-1</strain>
    </source>
</reference>
<dbReference type="Proteomes" id="UP000678276">
    <property type="component" value="Unassembled WGS sequence"/>
</dbReference>
<evidence type="ECO:0000313" key="3">
    <source>
        <dbReference type="Proteomes" id="UP000678276"/>
    </source>
</evidence>
<dbReference type="Pfam" id="PF05229">
    <property type="entry name" value="SCPU"/>
    <property type="match status" value="1"/>
</dbReference>
<proteinExistence type="predicted"/>
<gene>
    <name evidence="2" type="ORF">J6595_09625</name>
</gene>
<accession>A0ABS4BGG1</accession>
<dbReference type="EMBL" id="JAGJCF010000005">
    <property type="protein sequence ID" value="MBP0615838.1"/>
    <property type="molecule type" value="Genomic_DNA"/>
</dbReference>
<dbReference type="RefSeq" id="WP_209594261.1">
    <property type="nucleotide sequence ID" value="NZ_JAGJCF010000005.1"/>
</dbReference>
<feature type="domain" description="Spore coat protein U/FanG" evidence="1">
    <location>
        <begin position="6"/>
        <end position="140"/>
    </location>
</feature>
<dbReference type="InterPro" id="IPR007893">
    <property type="entry name" value="Spore_coat_U/FanG"/>
</dbReference>
<evidence type="ECO:0000259" key="1">
    <source>
        <dbReference type="Pfam" id="PF05229"/>
    </source>
</evidence>
<evidence type="ECO:0000313" key="2">
    <source>
        <dbReference type="EMBL" id="MBP0615838.1"/>
    </source>
</evidence>